<feature type="non-terminal residue" evidence="2">
    <location>
        <position position="1"/>
    </location>
</feature>
<dbReference type="Gene3D" id="3.30.559.30">
    <property type="entry name" value="Nonribosomal peptide synthetase, condensation domain"/>
    <property type="match status" value="1"/>
</dbReference>
<dbReference type="RefSeq" id="WP_377426616.1">
    <property type="nucleotide sequence ID" value="NZ_JBHSPR010000027.1"/>
</dbReference>
<dbReference type="Pfam" id="PF00668">
    <property type="entry name" value="Condensation"/>
    <property type="match status" value="1"/>
</dbReference>
<name>A0ABW1KEI5_9ACTN</name>
<protein>
    <submittedName>
        <fullName evidence="2">Condensation domain-containing protein</fullName>
    </submittedName>
</protein>
<dbReference type="NCBIfam" id="TIGR01720">
    <property type="entry name" value="NRPS-para261"/>
    <property type="match status" value="1"/>
</dbReference>
<dbReference type="InterPro" id="IPR001242">
    <property type="entry name" value="Condensation_dom"/>
</dbReference>
<accession>A0ABW1KEI5</accession>
<dbReference type="SUPFAM" id="SSF52777">
    <property type="entry name" value="CoA-dependent acyltransferases"/>
    <property type="match status" value="1"/>
</dbReference>
<reference evidence="3" key="1">
    <citation type="journal article" date="2019" name="Int. J. Syst. Evol. Microbiol.">
        <title>The Global Catalogue of Microorganisms (GCM) 10K type strain sequencing project: providing services to taxonomists for standard genome sequencing and annotation.</title>
        <authorList>
            <consortium name="The Broad Institute Genomics Platform"/>
            <consortium name="The Broad Institute Genome Sequencing Center for Infectious Disease"/>
            <person name="Wu L."/>
            <person name="Ma J."/>
        </authorList>
    </citation>
    <scope>NUCLEOTIDE SEQUENCE [LARGE SCALE GENOMIC DNA]</scope>
    <source>
        <strain evidence="3">ZS-35-S2</strain>
    </source>
</reference>
<gene>
    <name evidence="2" type="ORF">ACFP2T_27845</name>
</gene>
<organism evidence="2 3">
    <name type="scientific">Plantactinospora solaniradicis</name>
    <dbReference type="NCBI Taxonomy" id="1723736"/>
    <lineage>
        <taxon>Bacteria</taxon>
        <taxon>Bacillati</taxon>
        <taxon>Actinomycetota</taxon>
        <taxon>Actinomycetes</taxon>
        <taxon>Micromonosporales</taxon>
        <taxon>Micromonosporaceae</taxon>
        <taxon>Plantactinospora</taxon>
    </lineage>
</organism>
<dbReference type="EMBL" id="JBHSPR010000027">
    <property type="protein sequence ID" value="MFC6019995.1"/>
    <property type="molecule type" value="Genomic_DNA"/>
</dbReference>
<comment type="caution">
    <text evidence="2">The sequence shown here is derived from an EMBL/GenBank/DDBJ whole genome shotgun (WGS) entry which is preliminary data.</text>
</comment>
<evidence type="ECO:0000259" key="1">
    <source>
        <dbReference type="Pfam" id="PF00668"/>
    </source>
</evidence>
<evidence type="ECO:0000313" key="3">
    <source>
        <dbReference type="Proteomes" id="UP001596203"/>
    </source>
</evidence>
<dbReference type="InterPro" id="IPR010060">
    <property type="entry name" value="NRPS_synth"/>
</dbReference>
<keyword evidence="3" id="KW-1185">Reference proteome</keyword>
<sequence length="238" mass="25071">AVTEWRRRQGQDGGGGLLVDLEGHGRIPLADGVELSRTVGWFTNSYPVRLDPGAVNFTEVRAGGPAAGRAIKRIKELLRAVPGDGLGYGLLRYLNPDTAPQLANLPTPQIGFNYLGRFASGGAGQTAVQDWTPTGAAATGGPGESLPVMHALEAMGLVHDLPDGPQLALTLAWSEQLLTESTVRTLLDGWAAMLTGLAKHTSGSDSGGHTPSDFALIAIDQKQIDELETDLADEWSAR</sequence>
<proteinExistence type="predicted"/>
<feature type="domain" description="Condensation" evidence="1">
    <location>
        <begin position="18"/>
        <end position="213"/>
    </location>
</feature>
<evidence type="ECO:0000313" key="2">
    <source>
        <dbReference type="EMBL" id="MFC6019995.1"/>
    </source>
</evidence>
<dbReference type="PANTHER" id="PTHR45398">
    <property type="match status" value="1"/>
</dbReference>
<dbReference type="PANTHER" id="PTHR45398:SF1">
    <property type="entry name" value="ENZYME, PUTATIVE (JCVI)-RELATED"/>
    <property type="match status" value="1"/>
</dbReference>
<dbReference type="Proteomes" id="UP001596203">
    <property type="component" value="Unassembled WGS sequence"/>
</dbReference>